<dbReference type="GO" id="GO:0015031">
    <property type="term" value="P:protein transport"/>
    <property type="evidence" value="ECO:0007669"/>
    <property type="project" value="UniProtKB-KW"/>
</dbReference>
<evidence type="ECO:0000256" key="5">
    <source>
        <dbReference type="ARBA" id="ARBA00022553"/>
    </source>
</evidence>
<evidence type="ECO:0000256" key="1">
    <source>
        <dbReference type="ARBA" id="ARBA00004601"/>
    </source>
</evidence>
<evidence type="ECO:0000256" key="7">
    <source>
        <dbReference type="ARBA" id="ARBA00023034"/>
    </source>
</evidence>
<keyword evidence="5" id="KW-0597">Phosphoprotein</keyword>
<dbReference type="Pfam" id="PF10475">
    <property type="entry name" value="Vps54_N"/>
    <property type="match status" value="1"/>
</dbReference>
<evidence type="ECO:0000256" key="2">
    <source>
        <dbReference type="ARBA" id="ARBA00009150"/>
    </source>
</evidence>
<dbReference type="InterPro" id="IPR019515">
    <property type="entry name" value="VPS54_N"/>
</dbReference>
<dbReference type="InterPro" id="IPR012501">
    <property type="entry name" value="Vps54_C"/>
</dbReference>
<dbReference type="FunFam" id="1.20.1280.130:FF:000001">
    <property type="entry name" value="Vacuolar protein sorting-associated protein 54"/>
    <property type="match status" value="1"/>
</dbReference>
<reference evidence="9" key="1">
    <citation type="journal article" date="2013" name="Genome Biol.">
        <title>Draft genome of the mountain pine beetle, Dendroctonus ponderosae Hopkins, a major forest pest.</title>
        <authorList>
            <person name="Keeling C.I."/>
            <person name="Yuen M.M."/>
            <person name="Liao N.Y."/>
            <person name="Docking T.R."/>
            <person name="Chan S.K."/>
            <person name="Taylor G.A."/>
            <person name="Palmquist D.L."/>
            <person name="Jackman S.D."/>
            <person name="Nguyen A."/>
            <person name="Li M."/>
            <person name="Henderson H."/>
            <person name="Janes J.K."/>
            <person name="Zhao Y."/>
            <person name="Pandoh P."/>
            <person name="Moore R."/>
            <person name="Sperling F.A."/>
            <person name="Huber D.P."/>
            <person name="Birol I."/>
            <person name="Jones S.J."/>
            <person name="Bohlmann J."/>
        </authorList>
    </citation>
    <scope>NUCLEOTIDE SEQUENCE</scope>
</reference>
<gene>
    <name evidence="9" type="ORF">YQE_07599</name>
</gene>
<evidence type="ECO:0000256" key="4">
    <source>
        <dbReference type="ARBA" id="ARBA00022448"/>
    </source>
</evidence>
<dbReference type="GO" id="GO:0019905">
    <property type="term" value="F:syntaxin binding"/>
    <property type="evidence" value="ECO:0007669"/>
    <property type="project" value="TreeGrafter"/>
</dbReference>
<accession>N6U2S3</accession>
<protein>
    <recommendedName>
        <fullName evidence="3">Vacuolar protein sorting-associated protein 54</fullName>
    </recommendedName>
</protein>
<evidence type="ECO:0000256" key="8">
    <source>
        <dbReference type="ARBA" id="ARBA00023054"/>
    </source>
</evidence>
<comment type="subcellular location">
    <subcellularLocation>
        <location evidence="1">Golgi apparatus</location>
        <location evidence="1">trans-Golgi network</location>
    </subcellularLocation>
</comment>
<dbReference type="EMBL" id="KB740997">
    <property type="protein sequence ID" value="ENN75870.1"/>
    <property type="molecule type" value="Genomic_DNA"/>
</dbReference>
<dbReference type="PANTHER" id="PTHR12965:SF0">
    <property type="entry name" value="VACUOLAR PROTEIN SORTING-ASSOCIATED PROTEIN 54"/>
    <property type="match status" value="1"/>
</dbReference>
<dbReference type="AlphaFoldDB" id="N6U2S3"/>
<dbReference type="PANTHER" id="PTHR12965">
    <property type="entry name" value="VACUOLAR PROTEIN SORTING 54"/>
    <property type="match status" value="1"/>
</dbReference>
<sequence>MDNIQDESWTIYKASQYLPAVLSDPNKGKQTNFFTRTWGDAFVEKTIIEKSPFLPEITYAHFDQYLRKYGKRTKRHQRLSQLSNDEIIQPSTSSWETPYSQNKLNLIPLIYMQNEFNLNDPKVFENKSKSEHDVQDELSFYLDIVEEQIAKQVSQKSGAFFHAMTSHDTIMEQMGTASNEVRVLRSKVQRMDKCLTSDALKLMALARSKTNHKTLVNKLKLMATVLQTQPTLQLLLSSSDYVGALELIAGTQEVLAKELAGVTSLRHLPSQLKEMSKLIDKMLSTEFERYAAADLHRPLNSDEGVLEQERLVSLAAGLLRQNHLQFLEVYRLEAVTAAQALLKQLMIEQLADADDELNELTGSGEVAPTMDSAHWLKVLKSGSEALVKLMHRVRAVHDVVKETADVTCGLRENTIISPSSAEHFLSQDDHVQVADLAKIVEEFTNACEEISGKQSAALKAAFKIQAGNYVHKFNMQRKNKLALLLDAERWKSADVPTEIQLLIDKMAMGDVIKSLPGSPCEQEMSTKHSSKPLPALKVGSQNYVTVGAVLILIRLVSEYCVCAYDLQLLSPVIGRNLIELLRTFNSRSCQLVLGAGALRTAGLKTITSTNLALASRSLQLVLWIIPHIRNNFQSLSGDNFNGFDSVERDIGHHIQQLEAKVLSIMNTLLGDQLSDWEAKPPVPSKHFRNISRHLTKLHEAVSSVLPEEQISDIYQEIHKNFKTRIREQILRMNIQSNGGPQHGIVTTEVIFYLQTMKMLKVLPAKCVSDNAMEDIWDR</sequence>
<dbReference type="GO" id="GO:0005829">
    <property type="term" value="C:cytosol"/>
    <property type="evidence" value="ECO:0007669"/>
    <property type="project" value="GOC"/>
</dbReference>
<evidence type="ECO:0000256" key="6">
    <source>
        <dbReference type="ARBA" id="ARBA00022927"/>
    </source>
</evidence>
<dbReference type="Gene3D" id="6.10.250.860">
    <property type="match status" value="1"/>
</dbReference>
<evidence type="ECO:0000313" key="9">
    <source>
        <dbReference type="EMBL" id="ENN75870.1"/>
    </source>
</evidence>
<keyword evidence="8" id="KW-0175">Coiled coil</keyword>
<name>N6U2S3_DENPD</name>
<keyword evidence="6" id="KW-0653">Protein transport</keyword>
<feature type="non-terminal residue" evidence="9">
    <location>
        <position position="1"/>
    </location>
</feature>
<organism evidence="9">
    <name type="scientific">Dendroctonus ponderosae</name>
    <name type="common">Mountain pine beetle</name>
    <dbReference type="NCBI Taxonomy" id="77166"/>
    <lineage>
        <taxon>Eukaryota</taxon>
        <taxon>Metazoa</taxon>
        <taxon>Ecdysozoa</taxon>
        <taxon>Arthropoda</taxon>
        <taxon>Hexapoda</taxon>
        <taxon>Insecta</taxon>
        <taxon>Pterygota</taxon>
        <taxon>Neoptera</taxon>
        <taxon>Endopterygota</taxon>
        <taxon>Coleoptera</taxon>
        <taxon>Polyphaga</taxon>
        <taxon>Cucujiformia</taxon>
        <taxon>Curculionidae</taxon>
        <taxon>Scolytinae</taxon>
        <taxon>Dendroctonus</taxon>
    </lineage>
</organism>
<dbReference type="InterPro" id="IPR039745">
    <property type="entry name" value="Vps54"/>
</dbReference>
<evidence type="ECO:0000256" key="3">
    <source>
        <dbReference type="ARBA" id="ARBA00017665"/>
    </source>
</evidence>
<proteinExistence type="inferred from homology"/>
<keyword evidence="7" id="KW-0333">Golgi apparatus</keyword>
<dbReference type="Pfam" id="PF07928">
    <property type="entry name" value="Vps54"/>
    <property type="match status" value="1"/>
</dbReference>
<dbReference type="OrthoDB" id="10259024at2759"/>
<dbReference type="Gene3D" id="1.20.1280.130">
    <property type="match status" value="1"/>
</dbReference>
<dbReference type="OMA" id="QKQAVML"/>
<dbReference type="GO" id="GO:0042147">
    <property type="term" value="P:retrograde transport, endosome to Golgi"/>
    <property type="evidence" value="ECO:0007669"/>
    <property type="project" value="InterPro"/>
</dbReference>
<dbReference type="GO" id="GO:0000938">
    <property type="term" value="C:GARP complex"/>
    <property type="evidence" value="ECO:0007669"/>
    <property type="project" value="InterPro"/>
</dbReference>
<dbReference type="GO" id="GO:0006896">
    <property type="term" value="P:Golgi to vacuole transport"/>
    <property type="evidence" value="ECO:0007669"/>
    <property type="project" value="TreeGrafter"/>
</dbReference>
<keyword evidence="4" id="KW-0813">Transport</keyword>
<dbReference type="HOGENOM" id="CLU_005185_1_0_1"/>
<comment type="similarity">
    <text evidence="2">Belongs to the VPS54 family.</text>
</comment>